<accession>A0A1F4XK41</accession>
<sequence length="253" mass="27786">MPKALVINPNTSQEMTTEIKETATRAFQAPWECEVLSAPAGPESLESWTDYHLASVCVLPLAKSYQTDADGIVLACFGDPGLYLLKEYCEIPAIGIAEASMSLAIMLGAKFGILAGMRRAVELMDSMVRTYGMEARYAATESLDMRVLDFEKDRGTTLGKLESTSLKLRQQGAEVLLLGCAGLTNFVDELQSRIEMPVIDPVNAGCQILKAIYACGLKTSHIGLFSYPATQRMNHLDTLFTNDMIKVLMEREK</sequence>
<protein>
    <recommendedName>
        <fullName evidence="4">Hydantoin racemase</fullName>
    </recommendedName>
</protein>
<dbReference type="InterPro" id="IPR001920">
    <property type="entry name" value="Asp/Glu_race"/>
</dbReference>
<evidence type="ECO:0000313" key="3">
    <source>
        <dbReference type="Proteomes" id="UP000177614"/>
    </source>
</evidence>
<name>A0A1F4XK41_9BACT</name>
<dbReference type="PANTHER" id="PTHR28047:SF5">
    <property type="entry name" value="PROTEIN DCG1"/>
    <property type="match status" value="1"/>
</dbReference>
<evidence type="ECO:0000256" key="1">
    <source>
        <dbReference type="ARBA" id="ARBA00038414"/>
    </source>
</evidence>
<dbReference type="InterPro" id="IPR052186">
    <property type="entry name" value="Hydantoin_racemase-like"/>
</dbReference>
<proteinExistence type="inferred from homology"/>
<comment type="similarity">
    <text evidence="1">Belongs to the HyuE racemase family.</text>
</comment>
<dbReference type="InterPro" id="IPR053714">
    <property type="entry name" value="Iso_Racemase_Enz_sf"/>
</dbReference>
<dbReference type="SUPFAM" id="SSF53681">
    <property type="entry name" value="Aspartate/glutamate racemase"/>
    <property type="match status" value="1"/>
</dbReference>
<reference evidence="2 3" key="1">
    <citation type="journal article" date="2016" name="Nat. Commun.">
        <title>Thousands of microbial genomes shed light on interconnected biogeochemical processes in an aquifer system.</title>
        <authorList>
            <person name="Anantharaman K."/>
            <person name="Brown C.T."/>
            <person name="Hug L.A."/>
            <person name="Sharon I."/>
            <person name="Castelle C.J."/>
            <person name="Probst A.J."/>
            <person name="Thomas B.C."/>
            <person name="Singh A."/>
            <person name="Wilkins M.J."/>
            <person name="Karaoz U."/>
            <person name="Brodie E.L."/>
            <person name="Williams K.H."/>
            <person name="Hubbard S.S."/>
            <person name="Banfield J.F."/>
        </authorList>
    </citation>
    <scope>NUCLEOTIDE SEQUENCE [LARGE SCALE GENOMIC DNA]</scope>
</reference>
<evidence type="ECO:0008006" key="4">
    <source>
        <dbReference type="Google" id="ProtNLM"/>
    </source>
</evidence>
<dbReference type="AlphaFoldDB" id="A0A1F4XK41"/>
<dbReference type="Gene3D" id="3.40.50.12500">
    <property type="match status" value="1"/>
</dbReference>
<dbReference type="InterPro" id="IPR015942">
    <property type="entry name" value="Asp/Glu/hydantoin_racemase"/>
</dbReference>
<comment type="caution">
    <text evidence="2">The sequence shown here is derived from an EMBL/GenBank/DDBJ whole genome shotgun (WGS) entry which is preliminary data.</text>
</comment>
<dbReference type="Proteomes" id="UP000177614">
    <property type="component" value="Unassembled WGS sequence"/>
</dbReference>
<dbReference type="EMBL" id="MEWR01000012">
    <property type="protein sequence ID" value="OGC82016.1"/>
    <property type="molecule type" value="Genomic_DNA"/>
</dbReference>
<evidence type="ECO:0000313" key="2">
    <source>
        <dbReference type="EMBL" id="OGC82016.1"/>
    </source>
</evidence>
<dbReference type="Pfam" id="PF01177">
    <property type="entry name" value="Asp_Glu_race"/>
    <property type="match status" value="1"/>
</dbReference>
<organism evidence="2 3">
    <name type="scientific">Candidatus Abawacabacteria bacterium RBG_16_42_10</name>
    <dbReference type="NCBI Taxonomy" id="1817814"/>
    <lineage>
        <taxon>Bacteria</taxon>
        <taxon>Candidatus Abawacaibacteriota</taxon>
    </lineage>
</organism>
<gene>
    <name evidence="2" type="ORF">A2V81_04710</name>
</gene>
<dbReference type="GO" id="GO:0047661">
    <property type="term" value="F:amino-acid racemase activity"/>
    <property type="evidence" value="ECO:0007669"/>
    <property type="project" value="InterPro"/>
</dbReference>
<dbReference type="PANTHER" id="PTHR28047">
    <property type="entry name" value="PROTEIN DCG1"/>
    <property type="match status" value="1"/>
</dbReference>